<protein>
    <submittedName>
        <fullName evidence="1">Uncharacterized protein</fullName>
    </submittedName>
</protein>
<evidence type="ECO:0000313" key="2">
    <source>
        <dbReference type="Proteomes" id="UP000244093"/>
    </source>
</evidence>
<reference evidence="1 2" key="1">
    <citation type="journal article" date="2018" name="Syst. Appl. Microbiol.">
        <title>A new symbiotic nanoarchaeote (Candidatus Nanoclepta minutus) and its host (Zestosphaera tikiterensis gen. nov., sp. nov.) from a New Zealand hot spring.</title>
        <authorList>
            <person name="St John E."/>
            <person name="Liu Y."/>
            <person name="Podar M."/>
            <person name="Stott M.B."/>
            <person name="Meneghin J."/>
            <person name="Chen Z."/>
            <person name="Lagutin K."/>
            <person name="Mitchell K."/>
            <person name="Reysenbach A.L."/>
        </authorList>
    </citation>
    <scope>NUCLEOTIDE SEQUENCE [LARGE SCALE GENOMIC DNA]</scope>
    <source>
        <strain evidence="1">NZ3</strain>
    </source>
</reference>
<gene>
    <name evidence="1" type="ORF">B7O98_06645</name>
</gene>
<organism evidence="1 2">
    <name type="scientific">Zestosphaera tikiterensis</name>
    <dbReference type="NCBI Taxonomy" id="1973259"/>
    <lineage>
        <taxon>Archaea</taxon>
        <taxon>Thermoproteota</taxon>
        <taxon>Thermoprotei</taxon>
        <taxon>Desulfurococcales</taxon>
        <taxon>Desulfurococcaceae</taxon>
        <taxon>Zestosphaera</taxon>
    </lineage>
</organism>
<sequence>MGTALIHVVDKDLLIQVYDDLGKNVYVKSGRLDLSFSEVGEVRITPYVFKNGVMVVVSKFKDMKVREVEEVEEIPSAEGREIEE</sequence>
<dbReference type="AlphaFoldDB" id="A0A2R7Y4C8"/>
<name>A0A2R7Y4C8_9CREN</name>
<dbReference type="EMBL" id="NBVN01000004">
    <property type="protein sequence ID" value="PUA32333.1"/>
    <property type="molecule type" value="Genomic_DNA"/>
</dbReference>
<dbReference type="Proteomes" id="UP000244093">
    <property type="component" value="Unassembled WGS sequence"/>
</dbReference>
<comment type="caution">
    <text evidence="1">The sequence shown here is derived from an EMBL/GenBank/DDBJ whole genome shotgun (WGS) entry which is preliminary data.</text>
</comment>
<evidence type="ECO:0000313" key="1">
    <source>
        <dbReference type="EMBL" id="PUA32333.1"/>
    </source>
</evidence>
<proteinExistence type="predicted"/>
<accession>A0A2R7Y4C8</accession>